<dbReference type="Pfam" id="PF00112">
    <property type="entry name" value="Peptidase_C1"/>
    <property type="match status" value="1"/>
</dbReference>
<protein>
    <submittedName>
        <fullName evidence="4">C1 family peptidase</fullName>
    </submittedName>
</protein>
<dbReference type="InterPro" id="IPR013128">
    <property type="entry name" value="Peptidase_C1A"/>
</dbReference>
<comment type="caution">
    <text evidence="4">The sequence shown here is derived from an EMBL/GenBank/DDBJ whole genome shotgun (WGS) entry which is preliminary data.</text>
</comment>
<dbReference type="PANTHER" id="PTHR12411">
    <property type="entry name" value="CYSTEINE PROTEASE FAMILY C1-RELATED"/>
    <property type="match status" value="1"/>
</dbReference>
<dbReference type="InterPro" id="IPR038765">
    <property type="entry name" value="Papain-like_cys_pep_sf"/>
</dbReference>
<dbReference type="Gene3D" id="3.90.70.10">
    <property type="entry name" value="Cysteine proteinases"/>
    <property type="match status" value="1"/>
</dbReference>
<proteinExistence type="inferred from homology"/>
<name>A0ABV0J864_9CYAN</name>
<comment type="similarity">
    <text evidence="1">Belongs to the peptidase C1 family.</text>
</comment>
<evidence type="ECO:0000256" key="1">
    <source>
        <dbReference type="ARBA" id="ARBA00008455"/>
    </source>
</evidence>
<dbReference type="Proteomes" id="UP001464891">
    <property type="component" value="Unassembled WGS sequence"/>
</dbReference>
<dbReference type="InterPro" id="IPR000668">
    <property type="entry name" value="Peptidase_C1A_C"/>
</dbReference>
<dbReference type="CDD" id="cd02619">
    <property type="entry name" value="Peptidase_C1"/>
    <property type="match status" value="1"/>
</dbReference>
<gene>
    <name evidence="4" type="ORF">NC998_12790</name>
</gene>
<dbReference type="RefSeq" id="WP_190435045.1">
    <property type="nucleotide sequence ID" value="NZ_JAMPKM010000006.1"/>
</dbReference>
<evidence type="ECO:0000313" key="4">
    <source>
        <dbReference type="EMBL" id="MEP0817972.1"/>
    </source>
</evidence>
<feature type="domain" description="Peptidase C1A papain C-terminal" evidence="3">
    <location>
        <begin position="41"/>
        <end position="249"/>
    </location>
</feature>
<evidence type="ECO:0000256" key="2">
    <source>
        <dbReference type="SAM" id="MobiDB-lite"/>
    </source>
</evidence>
<evidence type="ECO:0000259" key="3">
    <source>
        <dbReference type="SMART" id="SM00645"/>
    </source>
</evidence>
<keyword evidence="5" id="KW-1185">Reference proteome</keyword>
<accession>A0ABV0J864</accession>
<dbReference type="SUPFAM" id="SSF54001">
    <property type="entry name" value="Cysteine proteinases"/>
    <property type="match status" value="1"/>
</dbReference>
<feature type="region of interest" description="Disordered" evidence="2">
    <location>
        <begin position="289"/>
        <end position="439"/>
    </location>
</feature>
<organism evidence="4 5">
    <name type="scientific">Trichocoleus desertorum GB2-A4</name>
    <dbReference type="NCBI Taxonomy" id="2933944"/>
    <lineage>
        <taxon>Bacteria</taxon>
        <taxon>Bacillati</taxon>
        <taxon>Cyanobacteriota</taxon>
        <taxon>Cyanophyceae</taxon>
        <taxon>Leptolyngbyales</taxon>
        <taxon>Trichocoleusaceae</taxon>
        <taxon>Trichocoleus</taxon>
    </lineage>
</organism>
<feature type="compositionally biased region" description="Acidic residues" evidence="2">
    <location>
        <begin position="292"/>
        <end position="439"/>
    </location>
</feature>
<evidence type="ECO:0000313" key="5">
    <source>
        <dbReference type="Proteomes" id="UP001464891"/>
    </source>
</evidence>
<sequence>MFKQIRRPQGSRVVVGGYHRDRQDNRDRRYARPRNVKQSSLPKFVDLRQHMTTVENQGELGSCTANAIAGAYEYLAKRLTGQNYDISRLFIYYLARKFDGCEQEDSGATLRRGMKVLTKYGACSEATWPYQVENFCDEPHDDAFQEAAEHLIDEYDRIDVDLHAMKVCLSEGYPFVFGSDIFQSFEDLDHRGHVNMPFPSEENLGGHAMLACGYSDKDQVFLVRNSWGTDWGDKGYCYIPYEYLTNADLTGDCWTLRRANNLDFSEDISTSYEEGFSFFDVLIELLTGTEVPTDEEEYEDEESEELEEYDEDEESEEELEAEDEEYEDEEAEEEELEEDEESEEDEEYEDEELEEEESEEYEDEESEEEEMDEEYDEDEESEEDEEEYEDEELEESEEDEEYEDEDSEDEESEEDEDEELEESEEDEEYGEEEYEDEEE</sequence>
<reference evidence="4 5" key="1">
    <citation type="submission" date="2022-04" db="EMBL/GenBank/DDBJ databases">
        <title>Positive selection, recombination, and allopatry shape intraspecific diversity of widespread and dominant cyanobacteria.</title>
        <authorList>
            <person name="Wei J."/>
            <person name="Shu W."/>
            <person name="Hu C."/>
        </authorList>
    </citation>
    <scope>NUCLEOTIDE SEQUENCE [LARGE SCALE GENOMIC DNA]</scope>
    <source>
        <strain evidence="4 5">GB2-A4</strain>
    </source>
</reference>
<dbReference type="EMBL" id="JAMPKM010000006">
    <property type="protein sequence ID" value="MEP0817972.1"/>
    <property type="molecule type" value="Genomic_DNA"/>
</dbReference>
<dbReference type="SMART" id="SM00645">
    <property type="entry name" value="Pept_C1"/>
    <property type="match status" value="1"/>
</dbReference>